<sequence>MIKIGLAGKPNGGKSTFFKSSTLANVEIANYPFTTIDANHGIGFARSVCPCVEMDERCGNCRGGFRFVPVELIDVAGLVPDAHLGKGLGNEFLDNLRQADVIIDVVDASGSTDEGGNTVEIGSYDPLKEVDFIERELSMWFYGIIKRDWGRTSRKIQSDGMKVLAEKLAGLGVGEQEIKRSICDTELPEKTSLWKEGDLRLFSETVIRRSKPIIIAANKMDIAPEENLAMLKRLDERGYKVILTSAAGELALRMAEKNDFIRYLPGDEDFEIVDDRRLNEKQLDALKYIKSMMKRGGGTGVQKAINTAVFDLLKMIVVYPVENEGKYTDKNGNVLPDAFLLKKGSKTKDLAYQVHSEIGDGFLFAIDARKKMRLGEDYELKENDIIKIVSSR</sequence>
<keyword evidence="2" id="KW-0547">Nucleotide-binding</keyword>
<dbReference type="NCBIfam" id="NF007171">
    <property type="entry name" value="PRK09602.1"/>
    <property type="match status" value="1"/>
</dbReference>
<dbReference type="FunFam" id="3.10.20.30:FF:000002">
    <property type="entry name" value="GTP pyrophosphokinase (RelA/SpoT)"/>
    <property type="match status" value="1"/>
</dbReference>
<dbReference type="Proteomes" id="UP000320766">
    <property type="component" value="Unassembled WGS sequence"/>
</dbReference>
<dbReference type="AlphaFoldDB" id="A0A520KV58"/>
<comment type="caution">
    <text evidence="4">The sequence shown here is derived from an EMBL/GenBank/DDBJ whole genome shotgun (WGS) entry which is preliminary data.</text>
</comment>
<dbReference type="InterPro" id="IPR031167">
    <property type="entry name" value="G_OBG"/>
</dbReference>
<gene>
    <name evidence="4" type="primary">ychF</name>
    <name evidence="4" type="ORF">EF807_07335</name>
</gene>
<evidence type="ECO:0000313" key="5">
    <source>
        <dbReference type="Proteomes" id="UP000320766"/>
    </source>
</evidence>
<dbReference type="PRINTS" id="PR00326">
    <property type="entry name" value="GTP1OBG"/>
</dbReference>
<dbReference type="PANTHER" id="PTHR23305">
    <property type="entry name" value="OBG GTPASE FAMILY"/>
    <property type="match status" value="1"/>
</dbReference>
<dbReference type="InterPro" id="IPR013646">
    <property type="entry name" value="YGR210-like_G4"/>
</dbReference>
<dbReference type="InterPro" id="IPR027417">
    <property type="entry name" value="P-loop_NTPase"/>
</dbReference>
<dbReference type="InterPro" id="IPR012676">
    <property type="entry name" value="TGS-like"/>
</dbReference>
<evidence type="ECO:0000313" key="4">
    <source>
        <dbReference type="EMBL" id="RZN67714.1"/>
    </source>
</evidence>
<feature type="domain" description="OBG-type G" evidence="3">
    <location>
        <begin position="2"/>
        <end position="264"/>
    </location>
</feature>
<dbReference type="InterPro" id="IPR006073">
    <property type="entry name" value="GTP-bd"/>
</dbReference>
<comment type="similarity">
    <text evidence="1">Belongs to the RelA/SpoT family.</text>
</comment>
<dbReference type="SUPFAM" id="SSF52540">
    <property type="entry name" value="P-loop containing nucleoside triphosphate hydrolases"/>
    <property type="match status" value="1"/>
</dbReference>
<dbReference type="Gene3D" id="3.40.50.300">
    <property type="entry name" value="P-loop containing nucleotide triphosphate hydrolases"/>
    <property type="match status" value="1"/>
</dbReference>
<accession>A0A520KV58</accession>
<organism evidence="4 5">
    <name type="scientific">Candidatus Methanolliviera hydrocarbonicum</name>
    <dbReference type="NCBI Taxonomy" id="2491085"/>
    <lineage>
        <taxon>Archaea</taxon>
        <taxon>Methanobacteriati</taxon>
        <taxon>Methanobacteriota</taxon>
        <taxon>Candidatus Methanoliparia</taxon>
        <taxon>Candidatus Methanoliparales</taxon>
        <taxon>Candidatus Methanollivieraceae</taxon>
        <taxon>Candidatus Methanolliviera</taxon>
    </lineage>
</organism>
<dbReference type="GO" id="GO:0005525">
    <property type="term" value="F:GTP binding"/>
    <property type="evidence" value="ECO:0007669"/>
    <property type="project" value="InterPro"/>
</dbReference>
<protein>
    <submittedName>
        <fullName evidence="4">Redox-regulated ATPase YchF</fullName>
    </submittedName>
</protein>
<dbReference type="GO" id="GO:0016887">
    <property type="term" value="F:ATP hydrolysis activity"/>
    <property type="evidence" value="ECO:0007669"/>
    <property type="project" value="TreeGrafter"/>
</dbReference>
<evidence type="ECO:0000256" key="2">
    <source>
        <dbReference type="ARBA" id="ARBA00022741"/>
    </source>
</evidence>
<dbReference type="SUPFAM" id="SSF81271">
    <property type="entry name" value="TGS-like"/>
    <property type="match status" value="1"/>
</dbReference>
<dbReference type="CDD" id="cd01899">
    <property type="entry name" value="Ygr210"/>
    <property type="match status" value="1"/>
</dbReference>
<name>A0A520KV58_9EURY</name>
<dbReference type="Pfam" id="PF01926">
    <property type="entry name" value="MMR_HSR1"/>
    <property type="match status" value="1"/>
</dbReference>
<dbReference type="CDD" id="cd01669">
    <property type="entry name" value="TGS_MJ1332_like"/>
    <property type="match status" value="1"/>
</dbReference>
<dbReference type="PANTHER" id="PTHR23305:SF1">
    <property type="entry name" value="OBG-TYPE G DOMAIN-CONTAINING PROTEIN"/>
    <property type="match status" value="1"/>
</dbReference>
<dbReference type="GO" id="GO:0005737">
    <property type="term" value="C:cytoplasm"/>
    <property type="evidence" value="ECO:0007669"/>
    <property type="project" value="TreeGrafter"/>
</dbReference>
<dbReference type="PROSITE" id="PS51710">
    <property type="entry name" value="G_OBG"/>
    <property type="match status" value="1"/>
</dbReference>
<proteinExistence type="inferred from homology"/>
<dbReference type="Pfam" id="PF02824">
    <property type="entry name" value="TGS"/>
    <property type="match status" value="1"/>
</dbReference>
<reference evidence="4 5" key="1">
    <citation type="journal article" date="2019" name="Nat. Microbiol.">
        <title>Wide diversity of methane and short-chain alkane metabolisms in uncultured archaea.</title>
        <authorList>
            <person name="Borrel G."/>
            <person name="Adam P.S."/>
            <person name="McKay L.J."/>
            <person name="Chen L.X."/>
            <person name="Sierra-Garcia I.N."/>
            <person name="Sieber C.M."/>
            <person name="Letourneur Q."/>
            <person name="Ghozlane A."/>
            <person name="Andersen G.L."/>
            <person name="Li W.J."/>
            <person name="Hallam S.J."/>
            <person name="Muyzer G."/>
            <person name="de Oliveira V.M."/>
            <person name="Inskeep W.P."/>
            <person name="Banfield J.F."/>
            <person name="Gribaldo S."/>
        </authorList>
    </citation>
    <scope>NUCLEOTIDE SEQUENCE [LARGE SCALE GENOMIC DNA]</scope>
    <source>
        <strain evidence="4">NM1b</strain>
    </source>
</reference>
<dbReference type="Gene3D" id="3.10.20.30">
    <property type="match status" value="1"/>
</dbReference>
<dbReference type="Gene3D" id="1.10.8.470">
    <property type="match status" value="1"/>
</dbReference>
<evidence type="ECO:0000259" key="3">
    <source>
        <dbReference type="PROSITE" id="PS51710"/>
    </source>
</evidence>
<dbReference type="InterPro" id="IPR012675">
    <property type="entry name" value="Beta-grasp_dom_sf"/>
</dbReference>
<dbReference type="EMBL" id="RXIL01000132">
    <property type="protein sequence ID" value="RZN67714.1"/>
    <property type="molecule type" value="Genomic_DNA"/>
</dbReference>
<dbReference type="InterPro" id="IPR004095">
    <property type="entry name" value="TGS"/>
</dbReference>
<dbReference type="Pfam" id="PF08438">
    <property type="entry name" value="YGR210-like_G4"/>
    <property type="match status" value="1"/>
</dbReference>
<evidence type="ECO:0000256" key="1">
    <source>
        <dbReference type="ARBA" id="ARBA00007476"/>
    </source>
</evidence>